<evidence type="ECO:0000256" key="7">
    <source>
        <dbReference type="ARBA" id="ARBA00022989"/>
    </source>
</evidence>
<keyword evidence="5 11" id="KW-0812">Transmembrane</keyword>
<evidence type="ECO:0000256" key="8">
    <source>
        <dbReference type="ARBA" id="ARBA00023136"/>
    </source>
</evidence>
<dbReference type="PANTHER" id="PTHR43653:SF1">
    <property type="entry name" value="CYTOCHROME C-TYPE BIOGENESIS PROTEIN CCMF"/>
    <property type="match status" value="1"/>
</dbReference>
<feature type="domain" description="Cytochrome c-type biogenesis protein CcmF C-terminal" evidence="13">
    <location>
        <begin position="318"/>
        <end position="639"/>
    </location>
</feature>
<evidence type="ECO:0000313" key="14">
    <source>
        <dbReference type="EMBL" id="EGX55409.1"/>
    </source>
</evidence>
<dbReference type="InterPro" id="IPR003567">
    <property type="entry name" value="Cyt_c_biogenesis"/>
</dbReference>
<evidence type="ECO:0000256" key="5">
    <source>
        <dbReference type="ARBA" id="ARBA00022692"/>
    </source>
</evidence>
<feature type="transmembrane region" description="Helical" evidence="11">
    <location>
        <begin position="316"/>
        <end position="334"/>
    </location>
</feature>
<evidence type="ECO:0000256" key="10">
    <source>
        <dbReference type="SAM" id="MobiDB-lite"/>
    </source>
</evidence>
<evidence type="ECO:0000256" key="3">
    <source>
        <dbReference type="ARBA" id="ARBA00022475"/>
    </source>
</evidence>
<dbReference type="RefSeq" id="WP_007503466.1">
    <property type="nucleotide sequence ID" value="NZ_AGBF01000231.1"/>
</dbReference>
<feature type="transmembrane region" description="Helical" evidence="11">
    <location>
        <begin position="84"/>
        <end position="114"/>
    </location>
</feature>
<accession>G2GM62</accession>
<feature type="transmembrane region" description="Helical" evidence="11">
    <location>
        <begin position="429"/>
        <end position="448"/>
    </location>
</feature>
<dbReference type="GO" id="GO:0017004">
    <property type="term" value="P:cytochrome complex assembly"/>
    <property type="evidence" value="ECO:0007669"/>
    <property type="project" value="UniProtKB-KW"/>
</dbReference>
<feature type="transmembrane region" description="Helical" evidence="11">
    <location>
        <begin position="252"/>
        <end position="270"/>
    </location>
</feature>
<feature type="transmembrane region" description="Helical" evidence="11">
    <location>
        <begin position="6"/>
        <end position="28"/>
    </location>
</feature>
<dbReference type="GO" id="GO:0005886">
    <property type="term" value="C:plasma membrane"/>
    <property type="evidence" value="ECO:0007669"/>
    <property type="project" value="UniProtKB-SubCell"/>
</dbReference>
<feature type="region of interest" description="Disordered" evidence="10">
    <location>
        <begin position="640"/>
        <end position="670"/>
    </location>
</feature>
<feature type="transmembrane region" description="Helical" evidence="11">
    <location>
        <begin position="454"/>
        <end position="472"/>
    </location>
</feature>
<dbReference type="PANTHER" id="PTHR43653">
    <property type="entry name" value="CYTOCHROME C ASSEMBLY PROTEIN-RELATED"/>
    <property type="match status" value="1"/>
</dbReference>
<sequence>MNLVAPAAGWAALVLGLAGSLGLALFGFRAQRNPGSVSRARLRFAVLCALGGAVAAMAALQVALLTDNFSVSYVAETHARATPLLFTITSAWSALGGSLVLWSLVLTGFTATVLRQVRDTDDRLGTGALGVLGLVNAFFFGLLASSANPFRILSDPPADGPGPNPILADNIMVAFHPPMLYMGFVGFTVPFAFAMSALLLRRGGVDWLRRTRRANLVAWTFLTGGLVLGAWWSYEVLGWGGFWAWDPVENAALIPWLVATAFIHSSAVQLKRGMLQAWNFVLVIATFALTILGTFLTRSGVVSSVHAFSQSGVGPALLVFLLVVLAGGFTLFALRGERMASVNRPESLVSREGVLLLNNLLLTLFAFVVLTGTLYPIFAEAMTGRQLSVGRPFFDRMAVPLSFALLLAMGVGPFTPYRHASPAVLWQRLRVALLLAGAAAAAVVLAGVDSPGVVAVVAIAVGILTGSVRQLLATAPKPRRRGIPRVLLGQRAYWGGQLAHLGLVLVAVVIAVSSAFATRATVTLDRGDSARFAGYQITFDRTERHRQPDRESRDAHIVFREGGRVVWTATPRLNRFTNQTQQVGQPAVKEGVTRDLYVALAQYDTSKVSLNLYRYPFMSWLWVGGLLMAAGGLWALSGRRRGGADRPADDQAPAGESPRRQTPEAVTADA</sequence>
<keyword evidence="7 11" id="KW-1133">Transmembrane helix</keyword>
<dbReference type="OrthoDB" id="9814290at2"/>
<dbReference type="AlphaFoldDB" id="G2GM62"/>
<evidence type="ECO:0000256" key="11">
    <source>
        <dbReference type="SAM" id="Phobius"/>
    </source>
</evidence>
<keyword evidence="15" id="KW-1185">Reference proteome</keyword>
<feature type="transmembrane region" description="Helical" evidence="11">
    <location>
        <begin position="617"/>
        <end position="636"/>
    </location>
</feature>
<dbReference type="GO" id="GO:0015232">
    <property type="term" value="F:heme transmembrane transporter activity"/>
    <property type="evidence" value="ECO:0007669"/>
    <property type="project" value="InterPro"/>
</dbReference>
<proteinExistence type="inferred from homology"/>
<organism evidence="14 15">
    <name type="scientific">Streptomyces zinciresistens K42</name>
    <dbReference type="NCBI Taxonomy" id="700597"/>
    <lineage>
        <taxon>Bacteria</taxon>
        <taxon>Bacillati</taxon>
        <taxon>Actinomycetota</taxon>
        <taxon>Actinomycetes</taxon>
        <taxon>Kitasatosporales</taxon>
        <taxon>Streptomycetaceae</taxon>
        <taxon>Streptomyces</taxon>
    </lineage>
</organism>
<dbReference type="InterPro" id="IPR032523">
    <property type="entry name" value="CcmF_C"/>
</dbReference>
<comment type="function">
    <text evidence="9">Required for the biogenesis of c-type cytochromes. Possible subunit of a heme lyase.</text>
</comment>
<feature type="transmembrane region" description="Helical" evidence="11">
    <location>
        <begin position="277"/>
        <end position="296"/>
    </location>
</feature>
<comment type="similarity">
    <text evidence="2">Belongs to the CcmF/CycK/Ccl1/NrfE/CcsA family.</text>
</comment>
<evidence type="ECO:0000256" key="9">
    <source>
        <dbReference type="ARBA" id="ARBA00037230"/>
    </source>
</evidence>
<keyword evidence="6" id="KW-0201">Cytochrome c-type biogenesis</keyword>
<evidence type="ECO:0000259" key="12">
    <source>
        <dbReference type="Pfam" id="PF01578"/>
    </source>
</evidence>
<feature type="transmembrane region" description="Helical" evidence="11">
    <location>
        <begin position="398"/>
        <end position="417"/>
    </location>
</feature>
<feature type="transmembrane region" description="Helical" evidence="11">
    <location>
        <begin position="213"/>
        <end position="232"/>
    </location>
</feature>
<evidence type="ECO:0000256" key="2">
    <source>
        <dbReference type="ARBA" id="ARBA00009186"/>
    </source>
</evidence>
<feature type="domain" description="Cytochrome c assembly protein" evidence="12">
    <location>
        <begin position="92"/>
        <end position="299"/>
    </location>
</feature>
<evidence type="ECO:0000313" key="15">
    <source>
        <dbReference type="Proteomes" id="UP000004217"/>
    </source>
</evidence>
<dbReference type="PRINTS" id="PR01411">
    <property type="entry name" value="CCMFBIOGNSIS"/>
</dbReference>
<dbReference type="Pfam" id="PF01578">
    <property type="entry name" value="Cytochrom_C_asm"/>
    <property type="match status" value="1"/>
</dbReference>
<dbReference type="EMBL" id="AGBF01000231">
    <property type="protein sequence ID" value="EGX55409.1"/>
    <property type="molecule type" value="Genomic_DNA"/>
</dbReference>
<gene>
    <name evidence="14" type="ORF">SZN_33071</name>
</gene>
<dbReference type="PATRIC" id="fig|700597.3.peg.6468"/>
<feature type="transmembrane region" description="Helical" evidence="11">
    <location>
        <begin position="126"/>
        <end position="147"/>
    </location>
</feature>
<evidence type="ECO:0000256" key="4">
    <source>
        <dbReference type="ARBA" id="ARBA00022519"/>
    </source>
</evidence>
<feature type="transmembrane region" description="Helical" evidence="11">
    <location>
        <begin position="40"/>
        <end position="64"/>
    </location>
</feature>
<comment type="subcellular location">
    <subcellularLocation>
        <location evidence="1">Cell inner membrane</location>
        <topology evidence="1">Multi-pass membrane protein</topology>
    </subcellularLocation>
</comment>
<dbReference type="InterPro" id="IPR003568">
    <property type="entry name" value="Cyt_c_biogenesis_CcmF"/>
</dbReference>
<reference evidence="14 15" key="1">
    <citation type="submission" date="2011-08" db="EMBL/GenBank/DDBJ databases">
        <authorList>
            <person name="Lin Y."/>
            <person name="Hao X."/>
            <person name="Johnstone L."/>
            <person name="Miller S.J."/>
            <person name="Wei G."/>
            <person name="Rensing C."/>
        </authorList>
    </citation>
    <scope>NUCLEOTIDE SEQUENCE [LARGE SCALE GENOMIC DNA]</scope>
    <source>
        <strain evidence="14 15">K42</strain>
    </source>
</reference>
<evidence type="ECO:0000259" key="13">
    <source>
        <dbReference type="Pfam" id="PF16327"/>
    </source>
</evidence>
<protein>
    <submittedName>
        <fullName evidence="14">Cytochrome c-type biogenesis protein CcmF</fullName>
    </submittedName>
</protein>
<feature type="transmembrane region" description="Helical" evidence="11">
    <location>
        <begin position="355"/>
        <end position="378"/>
    </location>
</feature>
<evidence type="ECO:0000256" key="6">
    <source>
        <dbReference type="ARBA" id="ARBA00022748"/>
    </source>
</evidence>
<dbReference type="Pfam" id="PF16327">
    <property type="entry name" value="CcmF_C"/>
    <property type="match status" value="1"/>
</dbReference>
<comment type="caution">
    <text evidence="14">The sequence shown here is derived from an EMBL/GenBank/DDBJ whole genome shotgun (WGS) entry which is preliminary data.</text>
</comment>
<dbReference type="InterPro" id="IPR002541">
    <property type="entry name" value="Cyt_c_assembly"/>
</dbReference>
<evidence type="ECO:0000256" key="1">
    <source>
        <dbReference type="ARBA" id="ARBA00004429"/>
    </source>
</evidence>
<feature type="transmembrane region" description="Helical" evidence="11">
    <location>
        <begin position="179"/>
        <end position="201"/>
    </location>
</feature>
<feature type="transmembrane region" description="Helical" evidence="11">
    <location>
        <begin position="493"/>
        <end position="517"/>
    </location>
</feature>
<dbReference type="Proteomes" id="UP000004217">
    <property type="component" value="Unassembled WGS sequence"/>
</dbReference>
<keyword evidence="8 11" id="KW-0472">Membrane</keyword>
<keyword evidence="3" id="KW-1003">Cell membrane</keyword>
<dbReference type="GO" id="GO:0020037">
    <property type="term" value="F:heme binding"/>
    <property type="evidence" value="ECO:0007669"/>
    <property type="project" value="InterPro"/>
</dbReference>
<dbReference type="PRINTS" id="PR01410">
    <property type="entry name" value="CCBIOGENESIS"/>
</dbReference>
<name>G2GM62_9ACTN</name>
<keyword evidence="4" id="KW-0997">Cell inner membrane</keyword>